<evidence type="ECO:0000313" key="1">
    <source>
        <dbReference type="EMBL" id="ROO32927.1"/>
    </source>
</evidence>
<sequence>MIRNIGYGLTVLAATGPLCVPAAQARGPNKSKASTTVVDLDYFDAGLQQPDATNVFYGDDDGPGLKLRWGLTLFLSGVASKNANYGSNVSIGGNPVNEDNAWWEHSGLPVLRADYTWAEGGRVFGGASAVYNITRGSGFGDNTGATPNHPEALRLDQAYLGWNSGQLFADSLGEDALQFAAGRMDFAFGEGFLVGDGYFDTGKQGGYYNGVSEAFEKAAVATIDSHGWHGDLFYLEQDQFRPGRDDETRSYGANVHYRFTGRAELGAAYLKTYKSNVPALDGTDIYNLRAKGKPIPALKNLAIGGQYVYESNPKNDIDDSGWYAEASYKFQNTWLDPQLIYRRAEFSANYNTVYYDWSGGWGNWYMGEVVGEFQLFNSNLDVDMVKTKLHFTDRLNGGAIAYRFSYHNAQESAGITSRNFAKELDFYMNFNVNKHLILQAVYGFAVPDDGATQSFPDDQNADQVSHVGVLFATVMF</sequence>
<reference evidence="1 2" key="1">
    <citation type="submission" date="2013-10" db="EMBL/GenBank/DDBJ databases">
        <title>Salinisphaera japonica YTM-1 Genome Sequencing.</title>
        <authorList>
            <person name="Lai Q."/>
            <person name="Li C."/>
            <person name="Shao Z."/>
        </authorList>
    </citation>
    <scope>NUCLEOTIDE SEQUENCE [LARGE SCALE GENOMIC DNA]</scope>
    <source>
        <strain evidence="1 2">YTM-1</strain>
    </source>
</reference>
<gene>
    <name evidence="1" type="ORF">SAJA_01140</name>
</gene>
<dbReference type="Proteomes" id="UP000285310">
    <property type="component" value="Unassembled WGS sequence"/>
</dbReference>
<dbReference type="InParanoid" id="A0A423Q2Q0"/>
<evidence type="ECO:0008006" key="3">
    <source>
        <dbReference type="Google" id="ProtNLM"/>
    </source>
</evidence>
<dbReference type="RefSeq" id="WP_123656800.1">
    <property type="nucleotide sequence ID" value="NZ_AYKG01000001.1"/>
</dbReference>
<protein>
    <recommendedName>
        <fullName evidence="3">Alginate export domain-containing protein</fullName>
    </recommendedName>
</protein>
<comment type="caution">
    <text evidence="1">The sequence shown here is derived from an EMBL/GenBank/DDBJ whole genome shotgun (WGS) entry which is preliminary data.</text>
</comment>
<proteinExistence type="predicted"/>
<evidence type="ECO:0000313" key="2">
    <source>
        <dbReference type="Proteomes" id="UP000285310"/>
    </source>
</evidence>
<accession>A0A423Q2Q0</accession>
<dbReference type="AlphaFoldDB" id="A0A423Q2Q0"/>
<organism evidence="1 2">
    <name type="scientific">Salinisphaera japonica YTM-1</name>
    <dbReference type="NCBI Taxonomy" id="1209778"/>
    <lineage>
        <taxon>Bacteria</taxon>
        <taxon>Pseudomonadati</taxon>
        <taxon>Pseudomonadota</taxon>
        <taxon>Gammaproteobacteria</taxon>
        <taxon>Salinisphaerales</taxon>
        <taxon>Salinisphaeraceae</taxon>
        <taxon>Salinisphaera</taxon>
    </lineage>
</organism>
<keyword evidence="2" id="KW-1185">Reference proteome</keyword>
<dbReference type="EMBL" id="AYKG01000001">
    <property type="protein sequence ID" value="ROO32927.1"/>
    <property type="molecule type" value="Genomic_DNA"/>
</dbReference>
<name>A0A423Q2Q0_9GAMM</name>
<dbReference type="OrthoDB" id="6756628at2"/>
<dbReference type="SUPFAM" id="SSF56935">
    <property type="entry name" value="Porins"/>
    <property type="match status" value="1"/>
</dbReference>